<dbReference type="SUPFAM" id="SSF81631">
    <property type="entry name" value="PAP/OAS1 substrate-binding domain"/>
    <property type="match status" value="1"/>
</dbReference>
<feature type="compositionally biased region" description="Basic and acidic residues" evidence="1">
    <location>
        <begin position="827"/>
        <end position="839"/>
    </location>
</feature>
<feature type="region of interest" description="Disordered" evidence="1">
    <location>
        <begin position="321"/>
        <end position="364"/>
    </location>
</feature>
<evidence type="ECO:0000259" key="3">
    <source>
        <dbReference type="Pfam" id="PF22600"/>
    </source>
</evidence>
<sequence length="894" mass="98439">MSAIVEMCHAVVACGVLRRFSADDAQVTFEVTAGLATGAVAWIKCFARSQHRLEHDHILDLAKSCLHIAKMNIIGDATPRVCFRFFGGLPPSLAAAVAELGIDVAEGAVPPQDPSRTTADSINLDTTTLIALTSNLSHGQVGWTFKDAELEKQAAMEAEARAQEEPVLRQLASILGGRRLVVSSTALETYKELIEKMAGGYATRRPDERKRADEIVAALTVAEAERPDGFLTSRKVSEDMLKVIGVGLKHGIPTCMANTKAMRSIQDQRQGVHILQHMPRALTEGTQSKKTSKRNDRRHPIQAEELQKLFDYILGVGDSPGGAPVVESTDPADSLSEAVDAQEDGEDGADASGSELNDPRSLDAGPPLDLTSVCACILADETFREKCTQCLGELKQACKDAFSGPEFQMKPFDWCPEPVLTAFGSTVQGTAIKTSDLDVRLSFEQFEVRAKDRQVLYLTTLSKLHGTAFELDQLIATASLPLLRLWYRQLQVDITMGLTDDLEVDKVLATILDSAAPAVRNMVCMAKAFAKTNDLLNAYSGYLNAVSWVCLCIAFLKEECDDALQTIPLDVCTFSRFLQFVAKSCRRQRHISLGTSRSKGARHGRATLFIEHPTNPHRNLAQCLRQSPAKKTAEACERAAKQLRGCPNAGTLEETLRGLLGVRKRKADPEKESNGAACEPERERLLRPRRFVRHKIGAKRPVRFASIKNVCVLQAELEQQKAASNSTADSQQATAKELETTASELKSARAEADKVKEEFEALKERLDVAQRSAEEVELKRSQAEEKLAAEQQRLIAVQEELDMHKESAQKLQAEFDAQKESLQTAHRSTDETDKKRTVAEEQLAAEQQKLQTVQAELDAQKESLKEAQRNAHELEVKRSQAEAQLATQQQRLQS</sequence>
<dbReference type="Pfam" id="PF07000">
    <property type="entry name" value="DUF1308"/>
    <property type="match status" value="1"/>
</dbReference>
<dbReference type="Gene3D" id="3.30.460.10">
    <property type="entry name" value="Beta Polymerase, domain 2"/>
    <property type="match status" value="1"/>
</dbReference>
<feature type="compositionally biased region" description="Basic and acidic residues" evidence="1">
    <location>
        <begin position="861"/>
        <end position="880"/>
    </location>
</feature>
<dbReference type="InterPro" id="IPR043519">
    <property type="entry name" value="NT_sf"/>
</dbReference>
<organism evidence="4 5">
    <name type="scientific">Symbiodinium necroappetens</name>
    <dbReference type="NCBI Taxonomy" id="1628268"/>
    <lineage>
        <taxon>Eukaryota</taxon>
        <taxon>Sar</taxon>
        <taxon>Alveolata</taxon>
        <taxon>Dinophyceae</taxon>
        <taxon>Suessiales</taxon>
        <taxon>Symbiodiniaceae</taxon>
        <taxon>Symbiodinium</taxon>
    </lineage>
</organism>
<feature type="region of interest" description="Disordered" evidence="1">
    <location>
        <begin position="721"/>
        <end position="745"/>
    </location>
</feature>
<dbReference type="EMBL" id="CAJNJA010090752">
    <property type="protein sequence ID" value="CAE7940231.1"/>
    <property type="molecule type" value="Genomic_DNA"/>
</dbReference>
<evidence type="ECO:0000313" key="5">
    <source>
        <dbReference type="Proteomes" id="UP000601435"/>
    </source>
</evidence>
<evidence type="ECO:0000256" key="1">
    <source>
        <dbReference type="SAM" id="MobiDB-lite"/>
    </source>
</evidence>
<dbReference type="PANTHER" id="PTHR13379:SF0">
    <property type="entry name" value="UPF0415 PROTEIN C7ORF25"/>
    <property type="match status" value="1"/>
</dbReference>
<comment type="caution">
    <text evidence="4">The sequence shown here is derived from an EMBL/GenBank/DDBJ whole genome shotgun (WGS) entry which is preliminary data.</text>
</comment>
<feature type="compositionally biased region" description="Polar residues" evidence="1">
    <location>
        <begin position="881"/>
        <end position="894"/>
    </location>
</feature>
<protein>
    <recommendedName>
        <fullName evidence="6">Polymerase nucleotidyl transferase domain-containing protein</fullName>
    </recommendedName>
</protein>
<proteinExistence type="predicted"/>
<feature type="compositionally biased region" description="Acidic residues" evidence="1">
    <location>
        <begin position="340"/>
        <end position="349"/>
    </location>
</feature>
<dbReference type="Gene3D" id="1.10.1410.10">
    <property type="match status" value="1"/>
</dbReference>
<dbReference type="SUPFAM" id="SSF57997">
    <property type="entry name" value="Tropomyosin"/>
    <property type="match status" value="1"/>
</dbReference>
<feature type="domain" description="Poly(A) RNA polymerase mitochondrial-like central palm" evidence="3">
    <location>
        <begin position="415"/>
        <end position="496"/>
    </location>
</feature>
<feature type="region of interest" description="Disordered" evidence="1">
    <location>
        <begin position="861"/>
        <end position="894"/>
    </location>
</feature>
<dbReference type="AlphaFoldDB" id="A0A813C6T8"/>
<feature type="compositionally biased region" description="Polar residues" evidence="1">
    <location>
        <begin position="721"/>
        <end position="744"/>
    </location>
</feature>
<dbReference type="SUPFAM" id="SSF81301">
    <property type="entry name" value="Nucleotidyltransferase"/>
    <property type="match status" value="1"/>
</dbReference>
<reference evidence="4" key="1">
    <citation type="submission" date="2021-02" db="EMBL/GenBank/DDBJ databases">
        <authorList>
            <person name="Dougan E. K."/>
            <person name="Rhodes N."/>
            <person name="Thang M."/>
            <person name="Chan C."/>
        </authorList>
    </citation>
    <scope>NUCLEOTIDE SEQUENCE</scope>
</reference>
<feature type="region of interest" description="Disordered" evidence="1">
    <location>
        <begin position="277"/>
        <end position="301"/>
    </location>
</feature>
<evidence type="ECO:0008006" key="6">
    <source>
        <dbReference type="Google" id="ProtNLM"/>
    </source>
</evidence>
<keyword evidence="5" id="KW-1185">Reference proteome</keyword>
<dbReference type="PANTHER" id="PTHR13379">
    <property type="entry name" value="UNCHARACTERIZED DUF1308"/>
    <property type="match status" value="1"/>
</dbReference>
<name>A0A813C6T8_9DINO</name>
<dbReference type="Pfam" id="PF22600">
    <property type="entry name" value="MTPAP-like_central"/>
    <property type="match status" value="1"/>
</dbReference>
<evidence type="ECO:0000259" key="2">
    <source>
        <dbReference type="Pfam" id="PF07000"/>
    </source>
</evidence>
<dbReference type="OrthoDB" id="441890at2759"/>
<dbReference type="InterPro" id="IPR010733">
    <property type="entry name" value="DUF1308"/>
</dbReference>
<dbReference type="InterPro" id="IPR054708">
    <property type="entry name" value="MTPAP-like_central"/>
</dbReference>
<feature type="domain" description="DUF1308" evidence="2">
    <location>
        <begin position="122"/>
        <end position="288"/>
    </location>
</feature>
<gene>
    <name evidence="4" type="ORF">SNEC2469_LOCUS33815</name>
</gene>
<feature type="non-terminal residue" evidence="4">
    <location>
        <position position="894"/>
    </location>
</feature>
<dbReference type="Proteomes" id="UP000601435">
    <property type="component" value="Unassembled WGS sequence"/>
</dbReference>
<evidence type="ECO:0000313" key="4">
    <source>
        <dbReference type="EMBL" id="CAE7940231.1"/>
    </source>
</evidence>
<feature type="region of interest" description="Disordered" evidence="1">
    <location>
        <begin position="817"/>
        <end position="842"/>
    </location>
</feature>
<accession>A0A813C6T8</accession>